<dbReference type="HOGENOM" id="CLU_005562_3_0_1"/>
<sequence>MITDGSLDKDLEKGNDKQVVVITEKNSVSSLSSSLSTSSTLVSLSKPELTQAEESVPPKRQARIVRYLRHTGLNVYRRIFSIVFLANLAGLIGLLASGHSSILTHMPYAANAAAANFLVAILIRQDYIFNMIFRMCQLVPLSAPLRLRRVLAKVYEHGGMHSGCAIAGTMWFILLTVLIVVNFETGAIIHTPVVPIFTVFLLIIFLVMCVFAHPTIRHKFHNSFEFTHRFAGWCSIVVFWVDLVLIADTVRIQNTTNPDPLGLALVKMPAFWFLIIMSFHIVLPWLRLRKVAFTAERLSEHAVRLHHKEQMGPYRGIAIAESPLGEWHPFACFPDGDGVNNSIMISHAGDWTRRTIDSPKSHYYVKGLLKTNVLSMASIFNRVLLVTTGTGIGPALSFVAEPSRKGQCQVLWVSSSPEKTFGQPLIDWVYTLNGNAIVWDSKKDGRPDMVALTLRLYKEMNAEAVFVVSNPKLTKQLVYGCESRGVPAYGPIFDS</sequence>
<organism evidence="2 3">
    <name type="scientific">Aureobasidium namibiae CBS 147.97</name>
    <dbReference type="NCBI Taxonomy" id="1043004"/>
    <lineage>
        <taxon>Eukaryota</taxon>
        <taxon>Fungi</taxon>
        <taxon>Dikarya</taxon>
        <taxon>Ascomycota</taxon>
        <taxon>Pezizomycotina</taxon>
        <taxon>Dothideomycetes</taxon>
        <taxon>Dothideomycetidae</taxon>
        <taxon>Dothideales</taxon>
        <taxon>Saccotheciaceae</taxon>
        <taxon>Aureobasidium</taxon>
    </lineage>
</organism>
<dbReference type="EMBL" id="KL584703">
    <property type="protein sequence ID" value="KEQ76393.1"/>
    <property type="molecule type" value="Genomic_DNA"/>
</dbReference>
<dbReference type="PANTHER" id="PTHR33927:SF5">
    <property type="entry name" value="ENZYME, PUTATIVE (AFU_ORTHOLOGUE AFUA_8G01222)-RELATED"/>
    <property type="match status" value="1"/>
</dbReference>
<name>A0A074WTB9_9PEZI</name>
<gene>
    <name evidence="2" type="ORF">M436DRAFT_60228</name>
</gene>
<keyword evidence="1" id="KW-0812">Transmembrane</keyword>
<keyword evidence="1" id="KW-0472">Membrane</keyword>
<dbReference type="OrthoDB" id="3142841at2759"/>
<reference evidence="2 3" key="1">
    <citation type="journal article" date="2014" name="BMC Genomics">
        <title>Genome sequencing of four Aureobasidium pullulans varieties: biotechnological potential, stress tolerance, and description of new species.</title>
        <authorList>
            <person name="Gostin Ar C."/>
            <person name="Ohm R.A."/>
            <person name="Kogej T."/>
            <person name="Sonjak S."/>
            <person name="Turk M."/>
            <person name="Zajc J."/>
            <person name="Zalar P."/>
            <person name="Grube M."/>
            <person name="Sun H."/>
            <person name="Han J."/>
            <person name="Sharma A."/>
            <person name="Chiniquy J."/>
            <person name="Ngan C.Y."/>
            <person name="Lipzen A."/>
            <person name="Barry K."/>
            <person name="Grigoriev I.V."/>
            <person name="Gunde-Cimerman N."/>
        </authorList>
    </citation>
    <scope>NUCLEOTIDE SEQUENCE [LARGE SCALE GENOMIC DNA]</scope>
    <source>
        <strain evidence="2 3">CBS 147.97</strain>
    </source>
</reference>
<proteinExistence type="predicted"/>
<feature type="transmembrane region" description="Helical" evidence="1">
    <location>
        <begin position="102"/>
        <end position="123"/>
    </location>
</feature>
<dbReference type="GeneID" id="25412954"/>
<keyword evidence="1" id="KW-1133">Transmembrane helix</keyword>
<feature type="transmembrane region" description="Helical" evidence="1">
    <location>
        <begin position="270"/>
        <end position="288"/>
    </location>
</feature>
<evidence type="ECO:0008006" key="4">
    <source>
        <dbReference type="Google" id="ProtNLM"/>
    </source>
</evidence>
<dbReference type="Proteomes" id="UP000027730">
    <property type="component" value="Unassembled WGS sequence"/>
</dbReference>
<feature type="transmembrane region" description="Helical" evidence="1">
    <location>
        <begin position="230"/>
        <end position="250"/>
    </location>
</feature>
<feature type="transmembrane region" description="Helical" evidence="1">
    <location>
        <begin position="187"/>
        <end position="210"/>
    </location>
</feature>
<feature type="transmembrane region" description="Helical" evidence="1">
    <location>
        <begin position="75"/>
        <end position="96"/>
    </location>
</feature>
<feature type="transmembrane region" description="Helical" evidence="1">
    <location>
        <begin position="158"/>
        <end position="181"/>
    </location>
</feature>
<keyword evidence="3" id="KW-1185">Reference proteome</keyword>
<evidence type="ECO:0000313" key="3">
    <source>
        <dbReference type="Proteomes" id="UP000027730"/>
    </source>
</evidence>
<dbReference type="InterPro" id="IPR052979">
    <property type="entry name" value="Adenylate-forming_domain"/>
</dbReference>
<dbReference type="RefSeq" id="XP_013430966.1">
    <property type="nucleotide sequence ID" value="XM_013575512.1"/>
</dbReference>
<dbReference type="AlphaFoldDB" id="A0A074WTB9"/>
<evidence type="ECO:0000256" key="1">
    <source>
        <dbReference type="SAM" id="Phobius"/>
    </source>
</evidence>
<dbReference type="PANTHER" id="PTHR33927">
    <property type="entry name" value="TRANSMEMBRANE PROTEIN"/>
    <property type="match status" value="1"/>
</dbReference>
<accession>A0A074WTB9</accession>
<protein>
    <recommendedName>
        <fullName evidence="4">Nonribosomal peptide synthetase 12</fullName>
    </recommendedName>
</protein>
<evidence type="ECO:0000313" key="2">
    <source>
        <dbReference type="EMBL" id="KEQ76393.1"/>
    </source>
</evidence>